<feature type="region of interest" description="Disordered" evidence="1">
    <location>
        <begin position="468"/>
        <end position="487"/>
    </location>
</feature>
<gene>
    <name evidence="3" type="ORF">Daesc_002194</name>
</gene>
<evidence type="ECO:0000256" key="1">
    <source>
        <dbReference type="SAM" id="MobiDB-lite"/>
    </source>
</evidence>
<keyword evidence="2" id="KW-0812">Transmembrane</keyword>
<dbReference type="Proteomes" id="UP001369815">
    <property type="component" value="Unassembled WGS sequence"/>
</dbReference>
<feature type="transmembrane region" description="Helical" evidence="2">
    <location>
        <begin position="323"/>
        <end position="343"/>
    </location>
</feature>
<feature type="transmembrane region" description="Helical" evidence="2">
    <location>
        <begin position="138"/>
        <end position="160"/>
    </location>
</feature>
<protein>
    <recommendedName>
        <fullName evidence="5">DUF3533 domain-containing protein</fullName>
    </recommendedName>
</protein>
<feature type="compositionally biased region" description="Polar residues" evidence="1">
    <location>
        <begin position="95"/>
        <end position="105"/>
    </location>
</feature>
<feature type="transmembrane region" description="Helical" evidence="2">
    <location>
        <begin position="172"/>
        <end position="196"/>
    </location>
</feature>
<proteinExistence type="predicted"/>
<keyword evidence="4" id="KW-1185">Reference proteome</keyword>
<keyword evidence="2" id="KW-0472">Membrane</keyword>
<evidence type="ECO:0000313" key="3">
    <source>
        <dbReference type="EMBL" id="KAK6956912.1"/>
    </source>
</evidence>
<keyword evidence="2" id="KW-1133">Transmembrane helix</keyword>
<reference evidence="3 4" key="1">
    <citation type="journal article" date="2024" name="Front Chem Biol">
        <title>Unveiling the potential of Daldinia eschscholtzii MFLUCC 19-0629 through bioactivity and bioinformatics studies for enhanced sustainable agriculture production.</title>
        <authorList>
            <person name="Brooks S."/>
            <person name="Weaver J.A."/>
            <person name="Klomchit A."/>
            <person name="Alharthi S.A."/>
            <person name="Onlamun T."/>
            <person name="Nurani R."/>
            <person name="Vong T.K."/>
            <person name="Alberti F."/>
            <person name="Greco C."/>
        </authorList>
    </citation>
    <scope>NUCLEOTIDE SEQUENCE [LARGE SCALE GENOMIC DNA]</scope>
    <source>
        <strain evidence="3">MFLUCC 19-0629</strain>
    </source>
</reference>
<feature type="region of interest" description="Disordered" evidence="1">
    <location>
        <begin position="90"/>
        <end position="112"/>
    </location>
</feature>
<dbReference type="EMBL" id="JBANMG010000002">
    <property type="protein sequence ID" value="KAK6956912.1"/>
    <property type="molecule type" value="Genomic_DNA"/>
</dbReference>
<evidence type="ECO:0008006" key="5">
    <source>
        <dbReference type="Google" id="ProtNLM"/>
    </source>
</evidence>
<feature type="transmembrane region" description="Helical" evidence="2">
    <location>
        <begin position="373"/>
        <end position="392"/>
    </location>
</feature>
<accession>A0AAX6MXK4</accession>
<name>A0AAX6MXK4_9PEZI</name>
<evidence type="ECO:0000256" key="2">
    <source>
        <dbReference type="SAM" id="Phobius"/>
    </source>
</evidence>
<feature type="transmembrane region" description="Helical" evidence="2">
    <location>
        <begin position="418"/>
        <end position="440"/>
    </location>
</feature>
<dbReference type="AlphaFoldDB" id="A0AAX6MXK4"/>
<sequence length="487" mass="55866">MITSGIYEALLDARVLSYLESRSKENTLSAKEKSHTLLSILIGNLDIEAWRSSSLFVHNIPGGIFRRKPSTQHLQMYMDSPRPLGLITPSHSHDISNSNAPTETASVRRPRQSSYSVQQHRHIVAIKWRLLAMLDSQISFGTSVGAPVLFYIASFIWSVYEVREELGSYVTAHQLAAGMFWMTIPHVALVSCLLLAGNNPNIWQNAVAGSLLTSDPYTPINSPRFVDNDLELDPIGVQNPNGVETNYKDPKGIRYARSATSRFMNRIFGLAYKESRFKPAWMWNRGSNKAVWIEKLSEEYQYLRSMREEVLDKNFKKDLWTSGFYGFTLYFVPTFFSVLVSYTTPQPGFGCRSLLVFAYGISQLILHIGGTIFVLINVLTNCFCAVPAKYWWDRWTNPNALIFVDDATWEQLYYAEKWWFPAGVVSVVFMIIVAYIGWWYQRSLRQRYYDLVEKIDHVNEFEAEADEGYDTDGDHTRQPLTGTFYRV</sequence>
<evidence type="ECO:0000313" key="4">
    <source>
        <dbReference type="Proteomes" id="UP001369815"/>
    </source>
</evidence>
<comment type="caution">
    <text evidence="3">The sequence shown here is derived from an EMBL/GenBank/DDBJ whole genome shotgun (WGS) entry which is preliminary data.</text>
</comment>
<organism evidence="3 4">
    <name type="scientific">Daldinia eschscholtzii</name>
    <dbReference type="NCBI Taxonomy" id="292717"/>
    <lineage>
        <taxon>Eukaryota</taxon>
        <taxon>Fungi</taxon>
        <taxon>Dikarya</taxon>
        <taxon>Ascomycota</taxon>
        <taxon>Pezizomycotina</taxon>
        <taxon>Sordariomycetes</taxon>
        <taxon>Xylariomycetidae</taxon>
        <taxon>Xylariales</taxon>
        <taxon>Hypoxylaceae</taxon>
        <taxon>Daldinia</taxon>
    </lineage>
</organism>